<evidence type="ECO:0008006" key="4">
    <source>
        <dbReference type="Google" id="ProtNLM"/>
    </source>
</evidence>
<keyword evidence="3" id="KW-1185">Reference proteome</keyword>
<proteinExistence type="predicted"/>
<protein>
    <recommendedName>
        <fullName evidence="4">YkgJ family cysteine cluster protein</fullName>
    </recommendedName>
</protein>
<dbReference type="InterPro" id="IPR005358">
    <property type="entry name" value="Puta_zinc/iron-chelating_dom"/>
</dbReference>
<gene>
    <name evidence="2" type="ORF">AZI86_14815</name>
</gene>
<evidence type="ECO:0000313" key="3">
    <source>
        <dbReference type="Proteomes" id="UP000075320"/>
    </source>
</evidence>
<dbReference type="Pfam" id="PF03692">
    <property type="entry name" value="CxxCxxCC"/>
    <property type="match status" value="1"/>
</dbReference>
<reference evidence="2 3" key="1">
    <citation type="submission" date="2016-03" db="EMBL/GenBank/DDBJ databases">
        <authorList>
            <person name="Ploux O."/>
        </authorList>
    </citation>
    <scope>NUCLEOTIDE SEQUENCE [LARGE SCALE GENOMIC DNA]</scope>
    <source>
        <strain evidence="2 3">R0</strain>
    </source>
</reference>
<name>A0A150WK27_BDEBC</name>
<dbReference type="Proteomes" id="UP000075320">
    <property type="component" value="Unassembled WGS sequence"/>
</dbReference>
<dbReference type="OrthoDB" id="196483at2"/>
<dbReference type="AlphaFoldDB" id="A0A150WK27"/>
<dbReference type="EMBL" id="LUKE01000003">
    <property type="protein sequence ID" value="KYG64072.1"/>
    <property type="molecule type" value="Genomic_DNA"/>
</dbReference>
<sequence length="142" mass="15706">MAQSKSSLVTADVSTHPCVRCGACCSFFRVIFAKDETHPMSHNVPKDLTEKLNTDERIMIGTNQVKIRCVALTGQIGQSVSCSIYENRPSCCRRFQASYENGTHNPNCDLARKSKGLKPLRPQDFPRPEPTPKAPPVDEGTL</sequence>
<organism evidence="2 3">
    <name type="scientific">Bdellovibrio bacteriovorus</name>
    <dbReference type="NCBI Taxonomy" id="959"/>
    <lineage>
        <taxon>Bacteria</taxon>
        <taxon>Pseudomonadati</taxon>
        <taxon>Bdellovibrionota</taxon>
        <taxon>Bdellovibrionia</taxon>
        <taxon>Bdellovibrionales</taxon>
        <taxon>Pseudobdellovibrionaceae</taxon>
        <taxon>Bdellovibrio</taxon>
    </lineage>
</organism>
<feature type="region of interest" description="Disordered" evidence="1">
    <location>
        <begin position="100"/>
        <end position="142"/>
    </location>
</feature>
<comment type="caution">
    <text evidence="2">The sequence shown here is derived from an EMBL/GenBank/DDBJ whole genome shotgun (WGS) entry which is preliminary data.</text>
</comment>
<accession>A0A150WK27</accession>
<evidence type="ECO:0000313" key="2">
    <source>
        <dbReference type="EMBL" id="KYG64072.1"/>
    </source>
</evidence>
<dbReference type="RefSeq" id="WP_061836038.1">
    <property type="nucleotide sequence ID" value="NZ_LUKE01000003.1"/>
</dbReference>
<evidence type="ECO:0000256" key="1">
    <source>
        <dbReference type="SAM" id="MobiDB-lite"/>
    </source>
</evidence>